<reference evidence="1 2" key="1">
    <citation type="journal article" date="2011" name="J. Bacteriol.">
        <title>Genome sequence of Brevibacillus laterosporus LMG 15441, a pathogen of invertebrates.</title>
        <authorList>
            <person name="Djukic M."/>
            <person name="Poehlein A."/>
            <person name="Thurmer A."/>
            <person name="Daniel R."/>
        </authorList>
    </citation>
    <scope>NUCLEOTIDE SEQUENCE [LARGE SCALE GENOMIC DNA]</scope>
    <source>
        <strain evidence="1 2">LMG 15441</strain>
    </source>
</reference>
<gene>
    <name evidence="1" type="ORF">BRLA_c020650</name>
</gene>
<dbReference type="SUPFAM" id="SSF48452">
    <property type="entry name" value="TPR-like"/>
    <property type="match status" value="1"/>
</dbReference>
<dbReference type="InterPro" id="IPR011990">
    <property type="entry name" value="TPR-like_helical_dom_sf"/>
</dbReference>
<keyword evidence="2" id="KW-1185">Reference proteome</keyword>
<accession>A0A075R4I2</accession>
<dbReference type="KEGG" id="blr:BRLA_c020650"/>
<dbReference type="HOGENOM" id="CLU_1265981_0_0_9"/>
<organism evidence="1 2">
    <name type="scientific">Brevibacillus laterosporus LMG 15441</name>
    <dbReference type="NCBI Taxonomy" id="1042163"/>
    <lineage>
        <taxon>Bacteria</taxon>
        <taxon>Bacillati</taxon>
        <taxon>Bacillota</taxon>
        <taxon>Bacilli</taxon>
        <taxon>Bacillales</taxon>
        <taxon>Paenibacillaceae</taxon>
        <taxon>Brevibacillus</taxon>
    </lineage>
</organism>
<proteinExistence type="predicted"/>
<dbReference type="Proteomes" id="UP000005850">
    <property type="component" value="Chromosome"/>
</dbReference>
<dbReference type="Gene3D" id="1.25.40.10">
    <property type="entry name" value="Tetratricopeptide repeat domain"/>
    <property type="match status" value="1"/>
</dbReference>
<evidence type="ECO:0000313" key="1">
    <source>
        <dbReference type="EMBL" id="AIG26386.1"/>
    </source>
</evidence>
<dbReference type="EMBL" id="CP007806">
    <property type="protein sequence ID" value="AIG26386.1"/>
    <property type="molecule type" value="Genomic_DNA"/>
</dbReference>
<dbReference type="RefSeq" id="WP_003337242.1">
    <property type="nucleotide sequence ID" value="NZ_CP007806.1"/>
</dbReference>
<dbReference type="AlphaFoldDB" id="A0A075R4I2"/>
<name>A0A075R4I2_BRELA</name>
<evidence type="ECO:0000313" key="2">
    <source>
        <dbReference type="Proteomes" id="UP000005850"/>
    </source>
</evidence>
<protein>
    <submittedName>
        <fullName evidence="1">Tetratricopeptide repeat</fullName>
    </submittedName>
</protein>
<sequence>MEKQELFKNILDLSPSHDIEQIESFIDSYLHLHPTDIDILIRGAVLVLSPPVADVYKSLDYLEKAVTIDPTNHKAWFILSHIHETRLGGIDIRVIDHLSTLHPKEKETQSIIELIKGWYSCKIDDLNNYKIYLQKSIDLAPNFVFNRVELGKLLLDLGYKTESKHQFKIALQNVVKIYTIEEPIMDLTDYDEFINENIKGIYLTEVVVAGYKKYL</sequence>